<dbReference type="Pfam" id="PF14361">
    <property type="entry name" value="RsbRD_N"/>
    <property type="match status" value="1"/>
</dbReference>
<evidence type="ECO:0000259" key="2">
    <source>
        <dbReference type="Pfam" id="PF14361"/>
    </source>
</evidence>
<dbReference type="PANTHER" id="PTHR33744">
    <property type="entry name" value="CARBOHYDRATE DIACID REGULATOR"/>
    <property type="match status" value="1"/>
</dbReference>
<dbReference type="Pfam" id="PF13556">
    <property type="entry name" value="HTH_30"/>
    <property type="match status" value="1"/>
</dbReference>
<evidence type="ECO:0000313" key="3">
    <source>
        <dbReference type="EMBL" id="MDV6286322.1"/>
    </source>
</evidence>
<dbReference type="EMBL" id="JAWLKA010000036">
    <property type="protein sequence ID" value="MDV6286322.1"/>
    <property type="molecule type" value="Genomic_DNA"/>
</dbReference>
<gene>
    <name evidence="3" type="ORF">R3Q59_38215</name>
</gene>
<dbReference type="PANTHER" id="PTHR33744:SF7">
    <property type="entry name" value="PUCR FAMILY TRANSCRIPTIONAL REGULATOR"/>
    <property type="match status" value="1"/>
</dbReference>
<dbReference type="RefSeq" id="WP_317571429.1">
    <property type="nucleotide sequence ID" value="NZ_JAWLKA010000036.1"/>
</dbReference>
<organism evidence="3 4">
    <name type="scientific">Rhodococcus jostii</name>
    <dbReference type="NCBI Taxonomy" id="132919"/>
    <lineage>
        <taxon>Bacteria</taxon>
        <taxon>Bacillati</taxon>
        <taxon>Actinomycetota</taxon>
        <taxon>Actinomycetes</taxon>
        <taxon>Mycobacteriales</taxon>
        <taxon>Nocardiaceae</taxon>
        <taxon>Rhodococcus</taxon>
    </lineage>
</organism>
<dbReference type="InterPro" id="IPR042070">
    <property type="entry name" value="PucR_C-HTH_sf"/>
</dbReference>
<evidence type="ECO:0000259" key="1">
    <source>
        <dbReference type="Pfam" id="PF13556"/>
    </source>
</evidence>
<name>A0ABU4CSQ3_RHOJO</name>
<accession>A0ABU4CSQ3</accession>
<comment type="caution">
    <text evidence="3">The sequence shown here is derived from an EMBL/GenBank/DDBJ whole genome shotgun (WGS) entry which is preliminary data.</text>
</comment>
<feature type="domain" description="PucR C-terminal helix-turn-helix" evidence="1">
    <location>
        <begin position="304"/>
        <end position="360"/>
    </location>
</feature>
<dbReference type="InterPro" id="IPR051448">
    <property type="entry name" value="CdaR-like_regulators"/>
</dbReference>
<keyword evidence="4" id="KW-1185">Reference proteome</keyword>
<proteinExistence type="predicted"/>
<protein>
    <submittedName>
        <fullName evidence="3">Helix-turn-helix domain-containing protein</fullName>
    </submittedName>
</protein>
<dbReference type="InterPro" id="IPR025751">
    <property type="entry name" value="RsbRD_N_dom"/>
</dbReference>
<feature type="domain" description="RsbT co-antagonist protein RsbRD N-terminal" evidence="2">
    <location>
        <begin position="7"/>
        <end position="144"/>
    </location>
</feature>
<reference evidence="3 4" key="1">
    <citation type="submission" date="2023-10" db="EMBL/GenBank/DDBJ databases">
        <title>Development of a sustainable strategy for remediation of hydrocarbon-contaminated territories based on the waste exchange concept.</title>
        <authorList>
            <person name="Krivoruchko A."/>
        </authorList>
    </citation>
    <scope>NUCLEOTIDE SEQUENCE [LARGE SCALE GENOMIC DNA]</scope>
    <source>
        <strain evidence="3 4">IEGM 60</strain>
    </source>
</reference>
<dbReference type="InterPro" id="IPR025736">
    <property type="entry name" value="PucR_C-HTH_dom"/>
</dbReference>
<dbReference type="Proteomes" id="UP001185737">
    <property type="component" value="Unassembled WGS sequence"/>
</dbReference>
<sequence>MCLQDLDEIVDSFLREVRQIDGYLPPTSVVTDDDLGATALASLELLIRLVGGLPIPERLEGISTDVGQRRARQNVPLESVLRGVRMDFRILWPAMLRRVPPEVLPGFTEEAVRIWEAVEYHVIRVHAGYLDESAVMAQERQHERGRLVGRLLSSNGEDTQLLSQTARALGVRSDSAFQVALAPADNARRFRAAAEDANALRSLHEREDLLLLIAELPRTQDLQSPRWLHDVPCIVAPIARTLAEVPRAYAIAREILAAFESGIDETVTLRGAWGRIAARRMGDVGDALAREVLDNVSANEGKRLAETLWVYFETGSVTTSAELLYCHRNTVINRLSRFHQLTGFDPNKPVDAAMIQMALQHRQNVQHDR</sequence>
<dbReference type="Gene3D" id="1.10.10.2840">
    <property type="entry name" value="PucR C-terminal helix-turn-helix domain"/>
    <property type="match status" value="1"/>
</dbReference>
<evidence type="ECO:0000313" key="4">
    <source>
        <dbReference type="Proteomes" id="UP001185737"/>
    </source>
</evidence>